<dbReference type="InterPro" id="IPR051045">
    <property type="entry name" value="TonB-dependent_transducer"/>
</dbReference>
<feature type="signal peptide" evidence="1">
    <location>
        <begin position="1"/>
        <end position="18"/>
    </location>
</feature>
<gene>
    <name evidence="2" type="ORF">GCM10010976_01210</name>
</gene>
<dbReference type="AlphaFoldDB" id="A0A917LJU5"/>
<evidence type="ECO:0000313" key="3">
    <source>
        <dbReference type="Proteomes" id="UP000625976"/>
    </source>
</evidence>
<evidence type="ECO:0000256" key="1">
    <source>
        <dbReference type="SAM" id="SignalP"/>
    </source>
</evidence>
<dbReference type="PANTHER" id="PTHR33446">
    <property type="entry name" value="PROTEIN TONB-RELATED"/>
    <property type="match status" value="1"/>
</dbReference>
<name>A0A917LJU5_9FLAO</name>
<sequence>MKYYLLLLLLTTSLFAFSQENTIELTDDELNETSENASFDVIENVPIYKGCDENMGNQALKECFDEKLKKLIAKNFNTNLGGALNIPDGTIVKISVFFKISTNGEIIDIKARAPYPELEAEAIRVTNLIPKLKPGYQLGKPVVVPYYVPIKFQVSNIETSENQKPPIHRGCDEIFNYQLLADCATDKVKDYLIVSIDYELADKLFPLDKTTQFKVSFNINKKGKADNITVQAHKKEMAVEVINVLKRMPKFKEPGYKNGKPIDTKMSFLVTIHL</sequence>
<evidence type="ECO:0008006" key="4">
    <source>
        <dbReference type="Google" id="ProtNLM"/>
    </source>
</evidence>
<proteinExistence type="predicted"/>
<accession>A0A917LJU5</accession>
<keyword evidence="1" id="KW-0732">Signal</keyword>
<reference evidence="2" key="2">
    <citation type="submission" date="2020-09" db="EMBL/GenBank/DDBJ databases">
        <authorList>
            <person name="Sun Q."/>
            <person name="Zhou Y."/>
        </authorList>
    </citation>
    <scope>NUCLEOTIDE SEQUENCE</scope>
    <source>
        <strain evidence="2">CGMCC 1.12751</strain>
    </source>
</reference>
<dbReference type="RefSeq" id="WP_188460834.1">
    <property type="nucleotide sequence ID" value="NZ_BMFQ01000001.1"/>
</dbReference>
<dbReference type="EMBL" id="BMFQ01000001">
    <property type="protein sequence ID" value="GGG33255.1"/>
    <property type="molecule type" value="Genomic_DNA"/>
</dbReference>
<feature type="chain" id="PRO_5038009025" description="TonB C-terminal domain-containing protein" evidence="1">
    <location>
        <begin position="19"/>
        <end position="274"/>
    </location>
</feature>
<keyword evidence="3" id="KW-1185">Reference proteome</keyword>
<organism evidence="2 3">
    <name type="scientific">Bizionia arctica</name>
    <dbReference type="NCBI Taxonomy" id="1495645"/>
    <lineage>
        <taxon>Bacteria</taxon>
        <taxon>Pseudomonadati</taxon>
        <taxon>Bacteroidota</taxon>
        <taxon>Flavobacteriia</taxon>
        <taxon>Flavobacteriales</taxon>
        <taxon>Flavobacteriaceae</taxon>
        <taxon>Bizionia</taxon>
    </lineage>
</organism>
<dbReference type="SUPFAM" id="SSF74653">
    <property type="entry name" value="TolA/TonB C-terminal domain"/>
    <property type="match status" value="1"/>
</dbReference>
<dbReference type="Gene3D" id="3.30.1150.10">
    <property type="match status" value="2"/>
</dbReference>
<dbReference type="Proteomes" id="UP000625976">
    <property type="component" value="Unassembled WGS sequence"/>
</dbReference>
<protein>
    <recommendedName>
        <fullName evidence="4">TonB C-terminal domain-containing protein</fullName>
    </recommendedName>
</protein>
<reference evidence="2" key="1">
    <citation type="journal article" date="2014" name="Int. J. Syst. Evol. Microbiol.">
        <title>Complete genome sequence of Corynebacterium casei LMG S-19264T (=DSM 44701T), isolated from a smear-ripened cheese.</title>
        <authorList>
            <consortium name="US DOE Joint Genome Institute (JGI-PGF)"/>
            <person name="Walter F."/>
            <person name="Albersmeier A."/>
            <person name="Kalinowski J."/>
            <person name="Ruckert C."/>
        </authorList>
    </citation>
    <scope>NUCLEOTIDE SEQUENCE</scope>
    <source>
        <strain evidence="2">CGMCC 1.12751</strain>
    </source>
</reference>
<dbReference type="PANTHER" id="PTHR33446:SF2">
    <property type="entry name" value="PROTEIN TONB"/>
    <property type="match status" value="1"/>
</dbReference>
<dbReference type="GO" id="GO:0031992">
    <property type="term" value="F:energy transducer activity"/>
    <property type="evidence" value="ECO:0007669"/>
    <property type="project" value="TreeGrafter"/>
</dbReference>
<evidence type="ECO:0000313" key="2">
    <source>
        <dbReference type="EMBL" id="GGG33255.1"/>
    </source>
</evidence>
<comment type="caution">
    <text evidence="2">The sequence shown here is derived from an EMBL/GenBank/DDBJ whole genome shotgun (WGS) entry which is preliminary data.</text>
</comment>
<dbReference type="GO" id="GO:0098797">
    <property type="term" value="C:plasma membrane protein complex"/>
    <property type="evidence" value="ECO:0007669"/>
    <property type="project" value="TreeGrafter"/>
</dbReference>